<evidence type="ECO:0000256" key="4">
    <source>
        <dbReference type="ARBA" id="ARBA00004442"/>
    </source>
</evidence>
<dbReference type="PROSITE" id="PS00109">
    <property type="entry name" value="PROTEIN_KINASE_TYR"/>
    <property type="match status" value="1"/>
</dbReference>
<dbReference type="GO" id="GO:0005524">
    <property type="term" value="F:ATP binding"/>
    <property type="evidence" value="ECO:0007669"/>
    <property type="project" value="UniProtKB-UniRule"/>
</dbReference>
<dbReference type="Pfam" id="PF01833">
    <property type="entry name" value="TIG"/>
    <property type="match status" value="1"/>
</dbReference>
<dbReference type="InterPro" id="IPR020635">
    <property type="entry name" value="Tyr_kinase_cat_dom"/>
</dbReference>
<dbReference type="Pfam" id="PF07714">
    <property type="entry name" value="PK_Tyr_Ser-Thr"/>
    <property type="match status" value="1"/>
</dbReference>
<evidence type="ECO:0000256" key="8">
    <source>
        <dbReference type="ARBA" id="ARBA00022692"/>
    </source>
</evidence>
<dbReference type="SUPFAM" id="SSF81296">
    <property type="entry name" value="E set domains"/>
    <property type="match status" value="1"/>
</dbReference>
<sequence>MSVSYSLAWQNARKKLSRQRAFIAYGCLDSEINVGCGHRLSVGTGEKYDFDSVSGQYSALVFSASIVAHSEDASELISSMPRVGILLVQISTSLSTLTLQDNSPQSVTLQGSGFSGVGPLIIRIGDVWLAGIDRTFGDIREFDSSQINCTLTCIATPGCIVSVYSTSLRHCWIKTTLSNAESFNSDRILVYPTGILATDVVVIDDNYVNFTLPAWGGQNVILTVYAADDIENTDSRPLYTYPAPTITSVTPDYIPSNGSLSTITGQNLLSGRTTVSAGGYSCSVQRVSSSQIECLWSAGQGGPYSVSVNVQGLTVTDLNVSFMAGPYYVISPGNATSVLSIINDVTENWPAINIYFMDEWSDQTYPFNISIQVLPGTNVSVSMGRSAYSSHIIQSTTPLDITNYSSTDSMGGIPNSDANSAQLVFSVHRLNLSNCFINYHRPFYTIDPQYADTIQVDISQNSVNGYRNQGESLFTFLRIHGNSFGGSKSLITSSSANISIYENTFNYVTDGYRSAVSLCGGFLYNNTFNGGANGIENTCGKLYLSGNNYSNIGISAVNISGAVAYVKQCRFKGSAVGDLTVDNAAVYVDRCTMANAGVQSIVVSPSATLQTSNSNFSLNALGISSQGNSSIYNCTFSKNGLAVMISSGTLLEQGNIFTDHSTGAILVYTGATSFTSISSTFLRNSNREGGAISVTDPSSLTTPLALELSVYNGTFMNDTASVAGGSISISGTSNSVIIQNCSFTGNSAGKDGGSIDLTSAFVQSLTLRDLSIYNGSVGGSGGAVHISGSMGSVTVENVRGGNMAATQGGFLVISLSDGHVKVDNIMISGCSALIGGSNESDIYMSDVIIYNNSASVIGGGVYVDGTLNVLSMRRGRMDNNSCVFQGGGIVTASSSRQNVLVIESKMRWNAAQTGAGVCILGVVRDVIKIGNSDISYHECLRGSAIYVDRVFSSVEIYNSTFIGNTATTDGGAVCLQGRGSTFRTFNTTWSNNLAVNGAGLYLSGTWSSVDLMSLDSHANNATFGASVYISSGVTGDINISNCTMSDNSATQGSALYVNLQRATVSAAVLYTTSLIERSSVTLSDTVMTANTAPDGAVYRADGQYTSFEAIISSAIALYATSESISINGGRYEDNQGRQGAVFQHPSFYATSSLIIANATFVGNTISGEGQGGAISISGSSSTINIINNTFIYNSAKSGGGAVYVQGTSSSARMQIEGGTFSECYTTSNDGGAVLVQGPLESVTMRGVSFSSCRAATGSGGTMMYSGVVGSVDVDSCTFYNNSAITGGSLKLTTNSLQKRSNYAPISVRSSSFYSNQANQGGAVYVQNGGDVGSIVLDENTFGDNSGDSVYVVGGATMSDDVVKNGIVYVGPSTRVNVVSGSYPANAFVLSSSDSVVEVSMMDYNTASSLLVCPSGQKTGNTTDGSGAIAGIVIGSCAVLVVVTFIIVLLLQRNRKRPVMQSMELVDLSRLNLEPAKKSIINFNDIKNMQVVGHGAFGIVYSAIWRESKVAVKQIRSDYITTEQLKDFLGEVSILQNLRPHNNVVLFLGVSFPPQPLAIITEFCDGGSLYTYLRENTVDFAKKKEMMIGVAAGMIHLHAEGVIHRDLAVRNILLTKSMQPKVSDFGLSLTDRCCRMAPESITARVYSSKSDVWSYGVLCWEICTRQDPWAGRQVMEVATAVCMNNETLRIPEQADDVVAYMLKECWQKQPEDRPSFSDIYRWLTEKVWDESETEKQKQLKEKRITLMQPTSMKSNYDTISSPEEIAHGKSADDPYSALI</sequence>
<dbReference type="InterPro" id="IPR017441">
    <property type="entry name" value="Protein_kinase_ATP_BS"/>
</dbReference>
<dbReference type="GO" id="GO:0042995">
    <property type="term" value="C:cell projection"/>
    <property type="evidence" value="ECO:0007669"/>
    <property type="project" value="UniProtKB-SubCell"/>
</dbReference>
<comment type="subcellular location">
    <subcellularLocation>
        <location evidence="2">Cell envelope</location>
    </subcellularLocation>
    <subcellularLocation>
        <location evidence="4">Cell outer membrane</location>
    </subcellularLocation>
    <subcellularLocation>
        <location evidence="3">Cell projection</location>
    </subcellularLocation>
    <subcellularLocation>
        <location evidence="1">Membrane</location>
        <topology evidence="1">Single-pass membrane protein</topology>
    </subcellularLocation>
    <subcellularLocation>
        <location evidence="5">Secreted</location>
    </subcellularLocation>
</comment>
<dbReference type="OrthoDB" id="339325at2759"/>
<dbReference type="GO" id="GO:0007169">
    <property type="term" value="P:cell surface receptor protein tyrosine kinase signaling pathway"/>
    <property type="evidence" value="ECO:0007669"/>
    <property type="project" value="TreeGrafter"/>
</dbReference>
<dbReference type="STRING" id="1890364.A0A2P6NYK2"/>
<dbReference type="CDD" id="cd12087">
    <property type="entry name" value="TM_EGFR-like"/>
    <property type="match status" value="1"/>
</dbReference>
<keyword evidence="11 19" id="KW-0472">Membrane</keyword>
<dbReference type="PANTHER" id="PTHR24416">
    <property type="entry name" value="TYROSINE-PROTEIN KINASE RECEPTOR"/>
    <property type="match status" value="1"/>
</dbReference>
<dbReference type="InParanoid" id="A0A2P6NYK2"/>
<keyword evidence="17" id="KW-0067">ATP-binding</keyword>
<dbReference type="GO" id="GO:0004714">
    <property type="term" value="F:transmembrane receptor protein tyrosine kinase activity"/>
    <property type="evidence" value="ECO:0007669"/>
    <property type="project" value="UniProtKB-EC"/>
</dbReference>
<feature type="binding site" evidence="17">
    <location>
        <position position="1512"/>
    </location>
    <ligand>
        <name>ATP</name>
        <dbReference type="ChEBI" id="CHEBI:30616"/>
    </ligand>
</feature>
<dbReference type="EC" id="2.7.10.1" evidence="6"/>
<keyword evidence="17" id="KW-0547">Nucleotide-binding</keyword>
<dbReference type="InterPro" id="IPR013783">
    <property type="entry name" value="Ig-like_fold"/>
</dbReference>
<evidence type="ECO:0000259" key="20">
    <source>
        <dbReference type="PROSITE" id="PS50011"/>
    </source>
</evidence>
<evidence type="ECO:0000256" key="9">
    <source>
        <dbReference type="ARBA" id="ARBA00022729"/>
    </source>
</evidence>
<evidence type="ECO:0000256" key="12">
    <source>
        <dbReference type="ARBA" id="ARBA00023170"/>
    </source>
</evidence>
<keyword evidence="9" id="KW-0732">Signal</keyword>
<feature type="transmembrane region" description="Helical" evidence="19">
    <location>
        <begin position="1427"/>
        <end position="1450"/>
    </location>
</feature>
<keyword evidence="10 19" id="KW-1133">Transmembrane helix</keyword>
<evidence type="ECO:0000256" key="15">
    <source>
        <dbReference type="ARBA" id="ARBA00023273"/>
    </source>
</evidence>
<keyword evidence="8 19" id="KW-0812">Transmembrane</keyword>
<feature type="domain" description="Protein kinase" evidence="20">
    <location>
        <begin position="1485"/>
        <end position="1722"/>
    </location>
</feature>
<evidence type="ECO:0000256" key="6">
    <source>
        <dbReference type="ARBA" id="ARBA00011902"/>
    </source>
</evidence>
<dbReference type="GO" id="GO:0005576">
    <property type="term" value="C:extracellular region"/>
    <property type="evidence" value="ECO:0007669"/>
    <property type="project" value="UniProtKB-SubCell"/>
</dbReference>
<evidence type="ECO:0000256" key="16">
    <source>
        <dbReference type="ARBA" id="ARBA00051243"/>
    </source>
</evidence>
<evidence type="ECO:0000256" key="14">
    <source>
        <dbReference type="ARBA" id="ARBA00023237"/>
    </source>
</evidence>
<dbReference type="PROSITE" id="PS00107">
    <property type="entry name" value="PROTEIN_KINASE_ATP"/>
    <property type="match status" value="1"/>
</dbReference>
<feature type="region of interest" description="Disordered" evidence="18">
    <location>
        <begin position="1752"/>
        <end position="1778"/>
    </location>
</feature>
<dbReference type="CDD" id="cd13999">
    <property type="entry name" value="STKc_MAP3K-like"/>
    <property type="match status" value="1"/>
</dbReference>
<evidence type="ECO:0000256" key="17">
    <source>
        <dbReference type="PROSITE-ProRule" id="PRU10141"/>
    </source>
</evidence>
<keyword evidence="22" id="KW-1185">Reference proteome</keyword>
<comment type="catalytic activity">
    <reaction evidence="16">
        <text>L-tyrosyl-[protein] + ATP = O-phospho-L-tyrosyl-[protein] + ADP + H(+)</text>
        <dbReference type="Rhea" id="RHEA:10596"/>
        <dbReference type="Rhea" id="RHEA-COMP:10136"/>
        <dbReference type="Rhea" id="RHEA-COMP:20101"/>
        <dbReference type="ChEBI" id="CHEBI:15378"/>
        <dbReference type="ChEBI" id="CHEBI:30616"/>
        <dbReference type="ChEBI" id="CHEBI:46858"/>
        <dbReference type="ChEBI" id="CHEBI:61978"/>
        <dbReference type="ChEBI" id="CHEBI:456216"/>
        <dbReference type="EC" id="2.7.10.1"/>
    </reaction>
</comment>
<dbReference type="GO" id="GO:0043235">
    <property type="term" value="C:receptor complex"/>
    <property type="evidence" value="ECO:0007669"/>
    <property type="project" value="TreeGrafter"/>
</dbReference>
<dbReference type="Proteomes" id="UP000241769">
    <property type="component" value="Unassembled WGS sequence"/>
</dbReference>
<evidence type="ECO:0000256" key="11">
    <source>
        <dbReference type="ARBA" id="ARBA00023136"/>
    </source>
</evidence>
<proteinExistence type="predicted"/>
<organism evidence="21 22">
    <name type="scientific">Planoprotostelium fungivorum</name>
    <dbReference type="NCBI Taxonomy" id="1890364"/>
    <lineage>
        <taxon>Eukaryota</taxon>
        <taxon>Amoebozoa</taxon>
        <taxon>Evosea</taxon>
        <taxon>Variosea</taxon>
        <taxon>Cavosteliida</taxon>
        <taxon>Cavosteliaceae</taxon>
        <taxon>Planoprotostelium</taxon>
    </lineage>
</organism>
<dbReference type="InterPro" id="IPR001245">
    <property type="entry name" value="Ser-Thr/Tyr_kinase_cat_dom"/>
</dbReference>
<evidence type="ECO:0000256" key="2">
    <source>
        <dbReference type="ARBA" id="ARBA00004196"/>
    </source>
</evidence>
<dbReference type="SUPFAM" id="SSF51126">
    <property type="entry name" value="Pectin lyase-like"/>
    <property type="match status" value="3"/>
</dbReference>
<evidence type="ECO:0000313" key="21">
    <source>
        <dbReference type="EMBL" id="PRP89037.1"/>
    </source>
</evidence>
<name>A0A2P6NYK2_9EUKA</name>
<dbReference type="InterPro" id="IPR006626">
    <property type="entry name" value="PbH1"/>
</dbReference>
<dbReference type="Gene3D" id="3.30.200.20">
    <property type="entry name" value="Phosphorylase Kinase, domain 1"/>
    <property type="match status" value="1"/>
</dbReference>
<evidence type="ECO:0000256" key="1">
    <source>
        <dbReference type="ARBA" id="ARBA00004167"/>
    </source>
</evidence>
<dbReference type="PROSITE" id="PS50011">
    <property type="entry name" value="PROTEIN_KINASE_DOM"/>
    <property type="match status" value="1"/>
</dbReference>
<dbReference type="GO" id="GO:0005886">
    <property type="term" value="C:plasma membrane"/>
    <property type="evidence" value="ECO:0007669"/>
    <property type="project" value="TreeGrafter"/>
</dbReference>
<dbReference type="EMBL" id="MDYQ01000006">
    <property type="protein sequence ID" value="PRP89037.1"/>
    <property type="molecule type" value="Genomic_DNA"/>
</dbReference>
<dbReference type="InterPro" id="IPR003368">
    <property type="entry name" value="POMP_repeat"/>
</dbReference>
<dbReference type="Pfam" id="PF02415">
    <property type="entry name" value="Chlam_PMP"/>
    <property type="match status" value="1"/>
</dbReference>
<dbReference type="SUPFAM" id="SSF56112">
    <property type="entry name" value="Protein kinase-like (PK-like)"/>
    <property type="match status" value="1"/>
</dbReference>
<protein>
    <recommendedName>
        <fullName evidence="6">receptor protein-tyrosine kinase</fullName>
        <ecNumber evidence="6">2.7.10.1</ecNumber>
    </recommendedName>
</protein>
<comment type="caution">
    <text evidence="21">The sequence shown here is derived from an EMBL/GenBank/DDBJ whole genome shotgun (WGS) entry which is preliminary data.</text>
</comment>
<accession>A0A2P6NYK2</accession>
<evidence type="ECO:0000256" key="19">
    <source>
        <dbReference type="SAM" id="Phobius"/>
    </source>
</evidence>
<dbReference type="Gene3D" id="2.60.40.10">
    <property type="entry name" value="Immunoglobulins"/>
    <property type="match status" value="1"/>
</dbReference>
<keyword evidence="15" id="KW-0966">Cell projection</keyword>
<evidence type="ECO:0000256" key="18">
    <source>
        <dbReference type="SAM" id="MobiDB-lite"/>
    </source>
</evidence>
<dbReference type="SMART" id="SM00219">
    <property type="entry name" value="TyrKc"/>
    <property type="match status" value="1"/>
</dbReference>
<evidence type="ECO:0000256" key="5">
    <source>
        <dbReference type="ARBA" id="ARBA00004613"/>
    </source>
</evidence>
<dbReference type="Gene3D" id="1.10.510.10">
    <property type="entry name" value="Transferase(Phosphotransferase) domain 1"/>
    <property type="match status" value="1"/>
</dbReference>
<dbReference type="InterPro" id="IPR050122">
    <property type="entry name" value="RTK"/>
</dbReference>
<dbReference type="InterPro" id="IPR008266">
    <property type="entry name" value="Tyr_kinase_AS"/>
</dbReference>
<keyword evidence="12" id="KW-0675">Receptor</keyword>
<keyword evidence="14" id="KW-0998">Cell outer membrane</keyword>
<dbReference type="InterPro" id="IPR011050">
    <property type="entry name" value="Pectin_lyase_fold/virulence"/>
</dbReference>
<dbReference type="InterPro" id="IPR011009">
    <property type="entry name" value="Kinase-like_dom_sf"/>
</dbReference>
<evidence type="ECO:0000256" key="13">
    <source>
        <dbReference type="ARBA" id="ARBA00023180"/>
    </source>
</evidence>
<dbReference type="SMART" id="SM00710">
    <property type="entry name" value="PbH1"/>
    <property type="match status" value="14"/>
</dbReference>
<dbReference type="InterPro" id="IPR014756">
    <property type="entry name" value="Ig_E-set"/>
</dbReference>
<evidence type="ECO:0000256" key="7">
    <source>
        <dbReference type="ARBA" id="ARBA00022525"/>
    </source>
</evidence>
<evidence type="ECO:0000256" key="3">
    <source>
        <dbReference type="ARBA" id="ARBA00004316"/>
    </source>
</evidence>
<evidence type="ECO:0000313" key="22">
    <source>
        <dbReference type="Proteomes" id="UP000241769"/>
    </source>
</evidence>
<keyword evidence="13" id="KW-0325">Glycoprotein</keyword>
<dbReference type="InterPro" id="IPR000719">
    <property type="entry name" value="Prot_kinase_dom"/>
</dbReference>
<evidence type="ECO:0000256" key="10">
    <source>
        <dbReference type="ARBA" id="ARBA00022989"/>
    </source>
</evidence>
<dbReference type="PANTHER" id="PTHR24416:SF600">
    <property type="entry name" value="PDGF- AND VEGF-RECEPTOR RELATED, ISOFORM J"/>
    <property type="match status" value="1"/>
</dbReference>
<gene>
    <name evidence="21" type="ORF">PROFUN_02315</name>
</gene>
<keyword evidence="7" id="KW-0964">Secreted</keyword>
<dbReference type="InterPro" id="IPR002909">
    <property type="entry name" value="IPT_dom"/>
</dbReference>
<reference evidence="21 22" key="1">
    <citation type="journal article" date="2018" name="Genome Biol. Evol.">
        <title>Multiple Roots of Fruiting Body Formation in Amoebozoa.</title>
        <authorList>
            <person name="Hillmann F."/>
            <person name="Forbes G."/>
            <person name="Novohradska S."/>
            <person name="Ferling I."/>
            <person name="Riege K."/>
            <person name="Groth M."/>
            <person name="Westermann M."/>
            <person name="Marz M."/>
            <person name="Spaller T."/>
            <person name="Winckler T."/>
            <person name="Schaap P."/>
            <person name="Glockner G."/>
        </authorList>
    </citation>
    <scope>NUCLEOTIDE SEQUENCE [LARGE SCALE GENOMIC DNA]</scope>
    <source>
        <strain evidence="21 22">Jena</strain>
    </source>
</reference>